<dbReference type="InterPro" id="IPR001320">
    <property type="entry name" value="Iontro_rcpt_C"/>
</dbReference>
<feature type="site" description="Crucial to convey clamshell closure to channel opening" evidence="17">
    <location>
        <position position="662"/>
    </location>
</feature>
<evidence type="ECO:0000256" key="10">
    <source>
        <dbReference type="ARBA" id="ARBA00023170"/>
    </source>
</evidence>
<dbReference type="FunFam" id="3.40.190.10:FF:000178">
    <property type="entry name" value="Glutamate receptor subunit"/>
    <property type="match status" value="1"/>
</dbReference>
<dbReference type="GO" id="GO:0045211">
    <property type="term" value="C:postsynaptic membrane"/>
    <property type="evidence" value="ECO:0007669"/>
    <property type="project" value="UniProtKB-SubCell"/>
</dbReference>
<keyword evidence="5 20" id="KW-0812">Transmembrane</keyword>
<dbReference type="InterPro" id="IPR019594">
    <property type="entry name" value="Glu/Gly-bd"/>
</dbReference>
<feature type="compositionally biased region" description="Acidic residues" evidence="19">
    <location>
        <begin position="897"/>
        <end position="912"/>
    </location>
</feature>
<keyword evidence="12" id="KW-0628">Postsynaptic cell membrane</keyword>
<dbReference type="Pfam" id="PF01094">
    <property type="entry name" value="ANF_receptor"/>
    <property type="match status" value="1"/>
</dbReference>
<dbReference type="Gene3D" id="1.10.287.70">
    <property type="match status" value="1"/>
</dbReference>
<dbReference type="GO" id="GO:0015276">
    <property type="term" value="F:ligand-gated monoatomic ion channel activity"/>
    <property type="evidence" value="ECO:0007669"/>
    <property type="project" value="InterPro"/>
</dbReference>
<dbReference type="FunFam" id="1.10.287.70:FF:000105">
    <property type="entry name" value="Eye-enriched kainate receptor, isoform A"/>
    <property type="match status" value="1"/>
</dbReference>
<comment type="similarity">
    <text evidence="2">Belongs to the glutamate-gated ion channel (TC 1.A.10.1) family.</text>
</comment>
<evidence type="ECO:0000259" key="22">
    <source>
        <dbReference type="SMART" id="SM00079"/>
    </source>
</evidence>
<dbReference type="InterPro" id="IPR001828">
    <property type="entry name" value="ANF_lig-bd_rcpt"/>
</dbReference>
<dbReference type="Gene3D" id="3.40.190.10">
    <property type="entry name" value="Periplasmic binding protein-like II"/>
    <property type="match status" value="1"/>
</dbReference>
<evidence type="ECO:0000256" key="2">
    <source>
        <dbReference type="ARBA" id="ARBA00008685"/>
    </source>
</evidence>
<evidence type="ECO:0000256" key="9">
    <source>
        <dbReference type="ARBA" id="ARBA00023136"/>
    </source>
</evidence>
<keyword evidence="4" id="KW-1003">Cell membrane</keyword>
<dbReference type="EMBL" id="CAVLEF010000003">
    <property type="protein sequence ID" value="CAK1541962.1"/>
    <property type="molecule type" value="Genomic_DNA"/>
</dbReference>
<evidence type="ECO:0000313" key="25">
    <source>
        <dbReference type="Proteomes" id="UP001497472"/>
    </source>
</evidence>
<feature type="binding site" evidence="16">
    <location>
        <position position="517"/>
    </location>
    <ligand>
        <name>L-glutamate</name>
        <dbReference type="ChEBI" id="CHEBI:29985"/>
    </ligand>
</feature>
<feature type="disulfide bond" evidence="18">
    <location>
        <begin position="742"/>
        <end position="800"/>
    </location>
</feature>
<evidence type="ECO:0000256" key="7">
    <source>
        <dbReference type="ARBA" id="ARBA00023018"/>
    </source>
</evidence>
<feature type="compositionally biased region" description="Basic residues" evidence="19">
    <location>
        <begin position="918"/>
        <end position="929"/>
    </location>
</feature>
<feature type="region of interest" description="Disordered" evidence="19">
    <location>
        <begin position="876"/>
        <end position="946"/>
    </location>
</feature>
<evidence type="ECO:0000256" key="18">
    <source>
        <dbReference type="PIRSR" id="PIRSR601508-3"/>
    </source>
</evidence>
<feature type="binding site" evidence="16">
    <location>
        <position position="684"/>
    </location>
    <ligand>
        <name>L-glutamate</name>
        <dbReference type="ChEBI" id="CHEBI:29985"/>
    </ligand>
</feature>
<dbReference type="Pfam" id="PF10613">
    <property type="entry name" value="Lig_chan-Glu_bd"/>
    <property type="match status" value="1"/>
</dbReference>
<dbReference type="InterPro" id="IPR015683">
    <property type="entry name" value="Ionotropic_Glu_rcpt"/>
</dbReference>
<dbReference type="GO" id="GO:0038023">
    <property type="term" value="F:signaling receptor activity"/>
    <property type="evidence" value="ECO:0007669"/>
    <property type="project" value="InterPro"/>
</dbReference>
<keyword evidence="3" id="KW-0813">Transport</keyword>
<feature type="domain" description="Ionotropic glutamate receptor L-glutamate and glycine-binding" evidence="23">
    <location>
        <begin position="435"/>
        <end position="500"/>
    </location>
</feature>
<feature type="compositionally biased region" description="Low complexity" evidence="19">
    <location>
        <begin position="881"/>
        <end position="894"/>
    </location>
</feature>
<dbReference type="CDD" id="cd13714">
    <property type="entry name" value="PBP2_iGluR_Kainate"/>
    <property type="match status" value="1"/>
</dbReference>
<evidence type="ECO:0000256" key="14">
    <source>
        <dbReference type="ARBA" id="ARBA00023303"/>
    </source>
</evidence>
<evidence type="ECO:0000256" key="13">
    <source>
        <dbReference type="ARBA" id="ARBA00023286"/>
    </source>
</evidence>
<evidence type="ECO:0000256" key="12">
    <source>
        <dbReference type="ARBA" id="ARBA00023257"/>
    </source>
</evidence>
<dbReference type="SUPFAM" id="SSF53850">
    <property type="entry name" value="Periplasmic binding protein-like II"/>
    <property type="match status" value="1"/>
</dbReference>
<evidence type="ECO:0000256" key="15">
    <source>
        <dbReference type="ARBA" id="ARBA00034100"/>
    </source>
</evidence>
<feature type="binding site" evidence="16">
    <location>
        <position position="730"/>
    </location>
    <ligand>
        <name>L-glutamate</name>
        <dbReference type="ChEBI" id="CHEBI:29985"/>
    </ligand>
</feature>
<gene>
    <name evidence="24" type="ORF">LNINA_LOCUS1906</name>
</gene>
<evidence type="ECO:0000256" key="5">
    <source>
        <dbReference type="ARBA" id="ARBA00022692"/>
    </source>
</evidence>
<feature type="binding site" evidence="16">
    <location>
        <position position="512"/>
    </location>
    <ligand>
        <name>L-glutamate</name>
        <dbReference type="ChEBI" id="CHEBI:29985"/>
    </ligand>
</feature>
<dbReference type="SUPFAM" id="SSF53822">
    <property type="entry name" value="Periplasmic binding protein-like I"/>
    <property type="match status" value="1"/>
</dbReference>
<evidence type="ECO:0000256" key="20">
    <source>
        <dbReference type="SAM" id="Phobius"/>
    </source>
</evidence>
<feature type="transmembrane region" description="Helical" evidence="20">
    <location>
        <begin position="546"/>
        <end position="575"/>
    </location>
</feature>
<evidence type="ECO:0000256" key="8">
    <source>
        <dbReference type="ARBA" id="ARBA00023065"/>
    </source>
</evidence>
<dbReference type="SMART" id="SM00079">
    <property type="entry name" value="PBPe"/>
    <property type="match status" value="1"/>
</dbReference>
<protein>
    <submittedName>
        <fullName evidence="24">Uncharacterized protein</fullName>
    </submittedName>
</protein>
<evidence type="ECO:0000259" key="23">
    <source>
        <dbReference type="SMART" id="SM00918"/>
    </source>
</evidence>
<sequence>MSVAYVTWKRLQLFHVLPFVLVISSYAYAQETRIGVVESEPKFGAQLAAALDAGLKDHALQEAKKRDRGSIDSDEADSELSNVRLAPVEPLEPLALHTHICIQANEGAQAVAGSAGIAAAARSGLLLLLAAPNEDGESTALELFPRMEALAAAVAALCEAKDWREAVLLHADSARVLPMLPLRLRARQLPPPEDEDALRNLLLVLKKWGATKFIVWCDAECSIRVLDAAQRVGLLSERHSYLFPAIDLPTLPLDDYSHGGANLTGLRLFDPESPAVMEAMASWRVEYTKRLGEAIDEEEVEQITSTPPSALVLAYDAARIIAQALDHLRLPNVGESGSCEHGVAAFHADSLLNYIRAHEWTGASSATGIWWAAGGARMQVALQAGEVFPGGLVKAAADWHARTGLVWRPRPPAPPPPSHLMTNRTFVVLIAENKPYVMRQQSADRLSGNERYEGFCIELIERLAQQLQFNYTFVEQPDGNYGTRNKTTGEWNGMMKRLMEDKTIDFAITDLTITAEREEAVDFTTPFMNLGISILFRKPQPPAPALLAFLLPFSYGVWLWVGIAYVGTSLVLYIVGRLCPEEWQNPYPCVEEPAALENQFTLGNALWFNLGAVLMQGSEIAPVAYGSRAVASAWWVFALVIVNSYTANLATLLGTKTSNELIHNVRDLADNELGITYGAKAGGSTYTFFEYSTEELYKRMFQKMKDQDNPKSNDAGIDKVINENYAFFAESTTIEYTIERQCEVTMVGELLDSKGYGLAMKKNSQYRHSLNLALLNLQERGVLREMKYRWWQEKHGGGACQPNDDPSNEELSMRNFLGLFLVLVVGCALGVVVSCCDLAWTAWRRPRNPTAPFSSRFWSELRFVFRLDLSEKPVRGPLTPPRSCSTRSPRSLSSEGPNEEQEPEQEQEQEEPEQSRSLSRRRASARRSSMHNASLRIARHTTPTPR</sequence>
<keyword evidence="13" id="KW-1071">Ligand-gated ion channel</keyword>
<evidence type="ECO:0000256" key="1">
    <source>
        <dbReference type="ARBA" id="ARBA00004651"/>
    </source>
</evidence>
<evidence type="ECO:0000256" key="17">
    <source>
        <dbReference type="PIRSR" id="PIRSR601508-2"/>
    </source>
</evidence>
<proteinExistence type="inferred from homology"/>
<name>A0AAV1IZA2_9NEOP</name>
<evidence type="ECO:0000256" key="16">
    <source>
        <dbReference type="PIRSR" id="PIRSR601508-1"/>
    </source>
</evidence>
<organism evidence="24 25">
    <name type="scientific">Leptosia nina</name>
    <dbReference type="NCBI Taxonomy" id="320188"/>
    <lineage>
        <taxon>Eukaryota</taxon>
        <taxon>Metazoa</taxon>
        <taxon>Ecdysozoa</taxon>
        <taxon>Arthropoda</taxon>
        <taxon>Hexapoda</taxon>
        <taxon>Insecta</taxon>
        <taxon>Pterygota</taxon>
        <taxon>Neoptera</taxon>
        <taxon>Endopterygota</taxon>
        <taxon>Lepidoptera</taxon>
        <taxon>Glossata</taxon>
        <taxon>Ditrysia</taxon>
        <taxon>Papilionoidea</taxon>
        <taxon>Pieridae</taxon>
        <taxon>Pierinae</taxon>
        <taxon>Leptosia</taxon>
    </lineage>
</organism>
<keyword evidence="9 20" id="KW-0472">Membrane</keyword>
<feature type="transmembrane region" description="Helical" evidence="20">
    <location>
        <begin position="816"/>
        <end position="843"/>
    </location>
</feature>
<feature type="binding site" evidence="16">
    <location>
        <position position="685"/>
    </location>
    <ligand>
        <name>L-glutamate</name>
        <dbReference type="ChEBI" id="CHEBI:29985"/>
    </ligand>
</feature>
<dbReference type="Proteomes" id="UP001497472">
    <property type="component" value="Unassembled WGS sequence"/>
</dbReference>
<dbReference type="Gene3D" id="3.40.50.2300">
    <property type="match status" value="2"/>
</dbReference>
<keyword evidence="7" id="KW-0770">Synapse</keyword>
<keyword evidence="10" id="KW-0675">Receptor</keyword>
<evidence type="ECO:0000256" key="11">
    <source>
        <dbReference type="ARBA" id="ARBA00023180"/>
    </source>
</evidence>
<dbReference type="InterPro" id="IPR001508">
    <property type="entry name" value="Iono_Glu_rcpt_met"/>
</dbReference>
<dbReference type="SMART" id="SM00918">
    <property type="entry name" value="Lig_chan-Glu_bd"/>
    <property type="match status" value="1"/>
</dbReference>
<keyword evidence="25" id="KW-1185">Reference proteome</keyword>
<comment type="subcellular location">
    <subcellularLocation>
        <location evidence="1">Cell membrane</location>
        <topology evidence="1">Multi-pass membrane protein</topology>
    </subcellularLocation>
    <subcellularLocation>
        <location evidence="15">Postsynaptic cell membrane</location>
    </subcellularLocation>
</comment>
<keyword evidence="14" id="KW-0407">Ion channel</keyword>
<evidence type="ECO:0000256" key="19">
    <source>
        <dbReference type="SAM" id="MobiDB-lite"/>
    </source>
</evidence>
<dbReference type="Pfam" id="PF00060">
    <property type="entry name" value="Lig_chan"/>
    <property type="match status" value="1"/>
</dbReference>
<keyword evidence="18" id="KW-1015">Disulfide bond</keyword>
<evidence type="ECO:0000256" key="4">
    <source>
        <dbReference type="ARBA" id="ARBA00022475"/>
    </source>
</evidence>
<feature type="chain" id="PRO_5043774124" evidence="21">
    <location>
        <begin position="30"/>
        <end position="946"/>
    </location>
</feature>
<accession>A0AAV1IZA2</accession>
<dbReference type="InterPro" id="IPR028082">
    <property type="entry name" value="Peripla_BP_I"/>
</dbReference>
<keyword evidence="6 20" id="KW-1133">Transmembrane helix</keyword>
<dbReference type="PRINTS" id="PR00177">
    <property type="entry name" value="NMDARECEPTOR"/>
</dbReference>
<dbReference type="PANTHER" id="PTHR18966">
    <property type="entry name" value="IONOTROPIC GLUTAMATE RECEPTOR"/>
    <property type="match status" value="1"/>
</dbReference>
<feature type="signal peptide" evidence="21">
    <location>
        <begin position="1"/>
        <end position="29"/>
    </location>
</feature>
<keyword evidence="11" id="KW-0325">Glycoprotein</keyword>
<keyword evidence="21" id="KW-0732">Signal</keyword>
<evidence type="ECO:0000256" key="3">
    <source>
        <dbReference type="ARBA" id="ARBA00022448"/>
    </source>
</evidence>
<reference evidence="24 25" key="1">
    <citation type="submission" date="2023-11" db="EMBL/GenBank/DDBJ databases">
        <authorList>
            <person name="Okamura Y."/>
        </authorList>
    </citation>
    <scope>NUCLEOTIDE SEQUENCE [LARGE SCALE GENOMIC DNA]</scope>
</reference>
<evidence type="ECO:0000313" key="24">
    <source>
        <dbReference type="EMBL" id="CAK1541962.1"/>
    </source>
</evidence>
<keyword evidence="8" id="KW-0406">Ion transport</keyword>
<feature type="domain" description="Ionotropic glutamate receptor C-terminal" evidence="22">
    <location>
        <begin position="425"/>
        <end position="793"/>
    </location>
</feature>
<feature type="site" description="Interaction with the cone snail toxin Con-ikot-ikot" evidence="17">
    <location>
        <position position="484"/>
    </location>
</feature>
<evidence type="ECO:0000256" key="6">
    <source>
        <dbReference type="ARBA" id="ARBA00022989"/>
    </source>
</evidence>
<comment type="caution">
    <text evidence="24">The sequence shown here is derived from an EMBL/GenBank/DDBJ whole genome shotgun (WGS) entry which is preliminary data.</text>
</comment>
<dbReference type="AlphaFoldDB" id="A0AAV1IZA2"/>
<evidence type="ECO:0000256" key="21">
    <source>
        <dbReference type="SAM" id="SignalP"/>
    </source>
</evidence>